<proteinExistence type="predicted"/>
<protein>
    <submittedName>
        <fullName evidence="1">Uncharacterized protein</fullName>
    </submittedName>
</protein>
<dbReference type="Proteomes" id="UP000625316">
    <property type="component" value="Unassembled WGS sequence"/>
</dbReference>
<organism evidence="1 2">
    <name type="scientific">Romeriopsis navalis LEGE 11480</name>
    <dbReference type="NCBI Taxonomy" id="2777977"/>
    <lineage>
        <taxon>Bacteria</taxon>
        <taxon>Bacillati</taxon>
        <taxon>Cyanobacteriota</taxon>
        <taxon>Cyanophyceae</taxon>
        <taxon>Leptolyngbyales</taxon>
        <taxon>Leptolyngbyaceae</taxon>
        <taxon>Romeriopsis</taxon>
        <taxon>Romeriopsis navalis</taxon>
    </lineage>
</organism>
<reference evidence="1" key="1">
    <citation type="submission" date="2020-10" db="EMBL/GenBank/DDBJ databases">
        <authorList>
            <person name="Castelo-Branco R."/>
            <person name="Eusebio N."/>
            <person name="Adriana R."/>
            <person name="Vieira A."/>
            <person name="Brugerolle De Fraissinette N."/>
            <person name="Rezende De Castro R."/>
            <person name="Schneider M.P."/>
            <person name="Vasconcelos V."/>
            <person name="Leao P.N."/>
        </authorList>
    </citation>
    <scope>NUCLEOTIDE SEQUENCE</scope>
    <source>
        <strain evidence="1">LEGE 11480</strain>
    </source>
</reference>
<evidence type="ECO:0000313" key="2">
    <source>
        <dbReference type="Proteomes" id="UP000625316"/>
    </source>
</evidence>
<name>A0A928Z609_9CYAN</name>
<dbReference type="RefSeq" id="WP_264328142.1">
    <property type="nucleotide sequence ID" value="NZ_JADEXQ010000179.1"/>
</dbReference>
<sequence length="77" mass="8745">MSPETQIAIAFALLYADHGEDKLAGILLLQEQLIPQGAIRHTTHLPEFAQVFQDGTIHDWSTTDWFCMRVLKHNGEK</sequence>
<dbReference type="AlphaFoldDB" id="A0A928Z609"/>
<dbReference type="EMBL" id="JADEXQ010000179">
    <property type="protein sequence ID" value="MBE9033334.1"/>
    <property type="molecule type" value="Genomic_DNA"/>
</dbReference>
<evidence type="ECO:0000313" key="1">
    <source>
        <dbReference type="EMBL" id="MBE9033334.1"/>
    </source>
</evidence>
<gene>
    <name evidence="1" type="ORF">IQ266_26730</name>
</gene>
<accession>A0A928Z609</accession>
<keyword evidence="2" id="KW-1185">Reference proteome</keyword>
<comment type="caution">
    <text evidence="1">The sequence shown here is derived from an EMBL/GenBank/DDBJ whole genome shotgun (WGS) entry which is preliminary data.</text>
</comment>